<accession>A0ABQ0GF41</accession>
<dbReference type="EMBL" id="BAAFSV010000003">
    <property type="protein sequence ID" value="GAB1316372.1"/>
    <property type="molecule type" value="Genomic_DNA"/>
</dbReference>
<dbReference type="GeneID" id="98177325"/>
<evidence type="ECO:0000313" key="3">
    <source>
        <dbReference type="Proteomes" id="UP001628179"/>
    </source>
</evidence>
<gene>
    <name evidence="2" type="ORF">MFIFM68171_06582</name>
</gene>
<name>A0ABQ0GF41_9PEZI</name>
<keyword evidence="3" id="KW-1185">Reference proteome</keyword>
<proteinExistence type="predicted"/>
<evidence type="ECO:0000256" key="1">
    <source>
        <dbReference type="SAM" id="MobiDB-lite"/>
    </source>
</evidence>
<dbReference type="Proteomes" id="UP001628179">
    <property type="component" value="Unassembled WGS sequence"/>
</dbReference>
<evidence type="ECO:0000313" key="2">
    <source>
        <dbReference type="EMBL" id="GAB1316372.1"/>
    </source>
</evidence>
<dbReference type="RefSeq" id="XP_070918103.1">
    <property type="nucleotide sequence ID" value="XM_071062002.1"/>
</dbReference>
<protein>
    <submittedName>
        <fullName evidence="2">Uncharacterized protein</fullName>
    </submittedName>
</protein>
<feature type="compositionally biased region" description="Polar residues" evidence="1">
    <location>
        <begin position="35"/>
        <end position="45"/>
    </location>
</feature>
<sequence>MPFSFSSSSSITFVGSTSANGRSVTKGWAYKREAYSNSNGSGVRTTKQKLGEPPVTQTRMYDAYGRPLLVEGGGRSTGPNTTVMRIEDVTEEEYQSTRGGH</sequence>
<feature type="region of interest" description="Disordered" evidence="1">
    <location>
        <begin position="1"/>
        <end position="57"/>
    </location>
</feature>
<comment type="caution">
    <text evidence="2">The sequence shown here is derived from an EMBL/GenBank/DDBJ whole genome shotgun (WGS) entry which is preliminary data.</text>
</comment>
<organism evidence="2 3">
    <name type="scientific">Madurella fahalii</name>
    <dbReference type="NCBI Taxonomy" id="1157608"/>
    <lineage>
        <taxon>Eukaryota</taxon>
        <taxon>Fungi</taxon>
        <taxon>Dikarya</taxon>
        <taxon>Ascomycota</taxon>
        <taxon>Pezizomycotina</taxon>
        <taxon>Sordariomycetes</taxon>
        <taxon>Sordariomycetidae</taxon>
        <taxon>Sordariales</taxon>
        <taxon>Sordariales incertae sedis</taxon>
        <taxon>Madurella</taxon>
    </lineage>
</organism>
<feature type="compositionally biased region" description="Low complexity" evidence="1">
    <location>
        <begin position="1"/>
        <end position="18"/>
    </location>
</feature>
<reference evidence="2 3" key="1">
    <citation type="submission" date="2024-09" db="EMBL/GenBank/DDBJ databases">
        <title>Itraconazole resistance in Madurella fahalii resulting from another homologue of gene encoding cytochrome P450 14-alpha sterol demethylase (CYP51).</title>
        <authorList>
            <person name="Yoshioka I."/>
            <person name="Fahal A.H."/>
            <person name="Kaneko S."/>
            <person name="Yaguchi T."/>
        </authorList>
    </citation>
    <scope>NUCLEOTIDE SEQUENCE [LARGE SCALE GENOMIC DNA]</scope>
    <source>
        <strain evidence="2 3">IFM 68171</strain>
    </source>
</reference>